<evidence type="ECO:0000256" key="2">
    <source>
        <dbReference type="ARBA" id="ARBA00022692"/>
    </source>
</evidence>
<evidence type="ECO:0000313" key="8">
    <source>
        <dbReference type="Proteomes" id="UP000735302"/>
    </source>
</evidence>
<dbReference type="AlphaFoldDB" id="A0AAV4B6H3"/>
<dbReference type="PANTHER" id="PTHR15071:SF0">
    <property type="entry name" value="MANNOSE 6-PHOSPHATE RECEPTOR-LIKE PROTEIN 1"/>
    <property type="match status" value="1"/>
</dbReference>
<keyword evidence="3" id="KW-0732">Signal</keyword>
<keyword evidence="5 6" id="KW-0472">Membrane</keyword>
<dbReference type="Proteomes" id="UP000735302">
    <property type="component" value="Unassembled WGS sequence"/>
</dbReference>
<name>A0AAV4B6H3_9GAST</name>
<evidence type="ECO:0000313" key="7">
    <source>
        <dbReference type="EMBL" id="GFO14703.1"/>
    </source>
</evidence>
<evidence type="ECO:0000256" key="4">
    <source>
        <dbReference type="ARBA" id="ARBA00022989"/>
    </source>
</evidence>
<feature type="transmembrane region" description="Helical" evidence="6">
    <location>
        <begin position="204"/>
        <end position="226"/>
    </location>
</feature>
<comment type="subcellular location">
    <subcellularLocation>
        <location evidence="1">Membrane</location>
        <topology evidence="1">Single-pass membrane protein</topology>
    </subcellularLocation>
</comment>
<keyword evidence="4 6" id="KW-1133">Transmembrane helix</keyword>
<accession>A0AAV4B6H3</accession>
<proteinExistence type="predicted"/>
<evidence type="ECO:0000256" key="1">
    <source>
        <dbReference type="ARBA" id="ARBA00004167"/>
    </source>
</evidence>
<dbReference type="GO" id="GO:0005802">
    <property type="term" value="C:trans-Golgi network"/>
    <property type="evidence" value="ECO:0007669"/>
    <property type="project" value="TreeGrafter"/>
</dbReference>
<reference evidence="7 8" key="1">
    <citation type="journal article" date="2021" name="Elife">
        <title>Chloroplast acquisition without the gene transfer in kleptoplastic sea slugs, Plakobranchus ocellatus.</title>
        <authorList>
            <person name="Maeda T."/>
            <person name="Takahashi S."/>
            <person name="Yoshida T."/>
            <person name="Shimamura S."/>
            <person name="Takaki Y."/>
            <person name="Nagai Y."/>
            <person name="Toyoda A."/>
            <person name="Suzuki Y."/>
            <person name="Arimoto A."/>
            <person name="Ishii H."/>
            <person name="Satoh N."/>
            <person name="Nishiyama T."/>
            <person name="Hasebe M."/>
            <person name="Maruyama T."/>
            <person name="Minagawa J."/>
            <person name="Obokata J."/>
            <person name="Shigenobu S."/>
        </authorList>
    </citation>
    <scope>NUCLEOTIDE SEQUENCE [LARGE SCALE GENOMIC DNA]</scope>
</reference>
<comment type="caution">
    <text evidence="7">The sequence shown here is derived from an EMBL/GenBank/DDBJ whole genome shotgun (WGS) entry which is preliminary data.</text>
</comment>
<keyword evidence="8" id="KW-1185">Reference proteome</keyword>
<evidence type="ECO:0000256" key="6">
    <source>
        <dbReference type="SAM" id="Phobius"/>
    </source>
</evidence>
<dbReference type="PANTHER" id="PTHR15071">
    <property type="entry name" value="MANNOSE-6-PHOSPHATE RECEPTOR FAMILY MEMBER"/>
    <property type="match status" value="1"/>
</dbReference>
<gene>
    <name evidence="7" type="ORF">PoB_004120800</name>
</gene>
<keyword evidence="7" id="KW-0675">Receptor</keyword>
<dbReference type="InterPro" id="IPR018939">
    <property type="entry name" value="Autophagy-rel_prot_27"/>
</dbReference>
<sequence>MRAGRCRAKHINIQTEKKAQPGFSDEYSYDGTAYSYNPCFSMSLGGTCKKAAVCMRNPDNTYADLGRQDTAVWTYTGYYPQVTYTAASGRSVVHCKMDLSHFENEEKVKSMNMWTNCACPNTCERVDPIGAGSTALTAGSVLLIIFFSASFVYIVVGVIYNYNKNKATGKEMLPNYSFWAALPGLVKAVAHLHIASILFQLPGIIFHLSSIVQLNVFLLQRLNILFHLVNISSIPSPSSSFGESIPLFRLATILFQLVTLIFQSISSSTSPESSLS</sequence>
<dbReference type="GO" id="GO:0000139">
    <property type="term" value="C:Golgi membrane"/>
    <property type="evidence" value="ECO:0007669"/>
    <property type="project" value="UniProtKB-SubCell"/>
</dbReference>
<evidence type="ECO:0000256" key="3">
    <source>
        <dbReference type="ARBA" id="ARBA00022729"/>
    </source>
</evidence>
<keyword evidence="2 6" id="KW-0812">Transmembrane</keyword>
<dbReference type="Pfam" id="PF09451">
    <property type="entry name" value="ATG27"/>
    <property type="match status" value="1"/>
</dbReference>
<feature type="transmembrane region" description="Helical" evidence="6">
    <location>
        <begin position="141"/>
        <end position="163"/>
    </location>
</feature>
<evidence type="ECO:0000256" key="5">
    <source>
        <dbReference type="ARBA" id="ARBA00023136"/>
    </source>
</evidence>
<protein>
    <submittedName>
        <fullName evidence="7">Cation-dependent mannose-6-phosphate receptor</fullName>
    </submittedName>
</protein>
<dbReference type="EMBL" id="BLXT01004580">
    <property type="protein sequence ID" value="GFO14703.1"/>
    <property type="molecule type" value="Genomic_DNA"/>
</dbReference>
<organism evidence="7 8">
    <name type="scientific">Plakobranchus ocellatus</name>
    <dbReference type="NCBI Taxonomy" id="259542"/>
    <lineage>
        <taxon>Eukaryota</taxon>
        <taxon>Metazoa</taxon>
        <taxon>Spiralia</taxon>
        <taxon>Lophotrochozoa</taxon>
        <taxon>Mollusca</taxon>
        <taxon>Gastropoda</taxon>
        <taxon>Heterobranchia</taxon>
        <taxon>Euthyneura</taxon>
        <taxon>Panpulmonata</taxon>
        <taxon>Sacoglossa</taxon>
        <taxon>Placobranchoidea</taxon>
        <taxon>Plakobranchidae</taxon>
        <taxon>Plakobranchus</taxon>
    </lineage>
</organism>